<dbReference type="RefSeq" id="WP_147711881.1">
    <property type="nucleotide sequence ID" value="NZ_VKAD01000001.1"/>
</dbReference>
<dbReference type="AlphaFoldDB" id="A0A5C8Z727"/>
<dbReference type="GO" id="GO:0009399">
    <property type="term" value="P:nitrogen fixation"/>
    <property type="evidence" value="ECO:0007669"/>
    <property type="project" value="InterPro"/>
</dbReference>
<proteinExistence type="inferred from homology"/>
<evidence type="ECO:0000256" key="1">
    <source>
        <dbReference type="ARBA" id="ARBA00008027"/>
    </source>
</evidence>
<sequence>MSQQRPLFDYGDEVRVIKNIRNDGTLQGGRGQLLVRRGTTGFIRQAGYFQQDQIVYQVHFLDSNQLVGCRESELATASEDWIYNEFEYGDKAQLTLALSVAGERIANRGDTVSVLAVDRSKQQIHYRIQLIEHDIDVPARALTAVSPPSLPESNNA</sequence>
<dbReference type="OrthoDB" id="9801083at2"/>
<dbReference type="Pfam" id="PF04319">
    <property type="entry name" value="NifZ"/>
    <property type="match status" value="1"/>
</dbReference>
<protein>
    <submittedName>
        <fullName evidence="3">Nitrogen fixation protein NifZ</fullName>
    </submittedName>
</protein>
<comment type="caution">
    <text evidence="3">The sequence shown here is derived from an EMBL/GenBank/DDBJ whole genome shotgun (WGS) entry which is preliminary data.</text>
</comment>
<evidence type="ECO:0000256" key="2">
    <source>
        <dbReference type="ARBA" id="ARBA00023231"/>
    </source>
</evidence>
<dbReference type="Proteomes" id="UP000321764">
    <property type="component" value="Unassembled WGS sequence"/>
</dbReference>
<keyword evidence="2" id="KW-0535">Nitrogen fixation</keyword>
<dbReference type="InterPro" id="IPR007415">
    <property type="entry name" value="Nitrogenase_MoFe_mat_NifZ"/>
</dbReference>
<organism evidence="3 4">
    <name type="scientific">Reinekea thalattae</name>
    <dbReference type="NCBI Taxonomy" id="2593301"/>
    <lineage>
        <taxon>Bacteria</taxon>
        <taxon>Pseudomonadati</taxon>
        <taxon>Pseudomonadota</taxon>
        <taxon>Gammaproteobacteria</taxon>
        <taxon>Oceanospirillales</taxon>
        <taxon>Saccharospirillaceae</taxon>
        <taxon>Reinekea</taxon>
    </lineage>
</organism>
<evidence type="ECO:0000313" key="3">
    <source>
        <dbReference type="EMBL" id="TXR53038.1"/>
    </source>
</evidence>
<gene>
    <name evidence="3" type="ORF">FME95_00200</name>
</gene>
<accession>A0A5C8Z727</accession>
<evidence type="ECO:0000313" key="4">
    <source>
        <dbReference type="Proteomes" id="UP000321764"/>
    </source>
</evidence>
<name>A0A5C8Z727_9GAMM</name>
<dbReference type="EMBL" id="VKAD01000001">
    <property type="protein sequence ID" value="TXR53038.1"/>
    <property type="molecule type" value="Genomic_DNA"/>
</dbReference>
<reference evidence="3 4" key="1">
    <citation type="submission" date="2019-07" db="EMBL/GenBank/DDBJ databases">
        <title>Reinekea sp. strain SSH23 genome sequencing and assembly.</title>
        <authorList>
            <person name="Kim I."/>
        </authorList>
    </citation>
    <scope>NUCLEOTIDE SEQUENCE [LARGE SCALE GENOMIC DNA]</scope>
    <source>
        <strain evidence="3 4">SSH23</strain>
    </source>
</reference>
<keyword evidence="4" id="KW-1185">Reference proteome</keyword>
<comment type="similarity">
    <text evidence="1">Belongs to the NifZ family.</text>
</comment>